<gene>
    <name evidence="2" type="ORF">CPELLU_LOCUS13772</name>
</gene>
<evidence type="ECO:0000256" key="1">
    <source>
        <dbReference type="SAM" id="MobiDB-lite"/>
    </source>
</evidence>
<evidence type="ECO:0000313" key="2">
    <source>
        <dbReference type="EMBL" id="CAG8735589.1"/>
    </source>
</evidence>
<dbReference type="AlphaFoldDB" id="A0A9N9IG17"/>
<organism evidence="2 3">
    <name type="scientific">Cetraspora pellucida</name>
    <dbReference type="NCBI Taxonomy" id="1433469"/>
    <lineage>
        <taxon>Eukaryota</taxon>
        <taxon>Fungi</taxon>
        <taxon>Fungi incertae sedis</taxon>
        <taxon>Mucoromycota</taxon>
        <taxon>Glomeromycotina</taxon>
        <taxon>Glomeromycetes</taxon>
        <taxon>Diversisporales</taxon>
        <taxon>Gigasporaceae</taxon>
        <taxon>Cetraspora</taxon>
    </lineage>
</organism>
<reference evidence="2" key="1">
    <citation type="submission" date="2021-06" db="EMBL/GenBank/DDBJ databases">
        <authorList>
            <person name="Kallberg Y."/>
            <person name="Tangrot J."/>
            <person name="Rosling A."/>
        </authorList>
    </citation>
    <scope>NUCLEOTIDE SEQUENCE</scope>
    <source>
        <strain evidence="2">FL966</strain>
    </source>
</reference>
<feature type="compositionally biased region" description="Acidic residues" evidence="1">
    <location>
        <begin position="1051"/>
        <end position="1063"/>
    </location>
</feature>
<accession>A0A9N9IG17</accession>
<proteinExistence type="predicted"/>
<dbReference type="Proteomes" id="UP000789759">
    <property type="component" value="Unassembled WGS sequence"/>
</dbReference>
<keyword evidence="3" id="KW-1185">Reference proteome</keyword>
<dbReference type="EMBL" id="CAJVQA010015164">
    <property type="protein sequence ID" value="CAG8735589.1"/>
    <property type="molecule type" value="Genomic_DNA"/>
</dbReference>
<feature type="compositionally biased region" description="Basic and acidic residues" evidence="1">
    <location>
        <begin position="1074"/>
        <end position="1088"/>
    </location>
</feature>
<protein>
    <submittedName>
        <fullName evidence="2">22231_t:CDS:1</fullName>
    </submittedName>
</protein>
<name>A0A9N9IG17_9GLOM</name>
<evidence type="ECO:0000313" key="3">
    <source>
        <dbReference type="Proteomes" id="UP000789759"/>
    </source>
</evidence>
<feature type="region of interest" description="Disordered" evidence="1">
    <location>
        <begin position="1051"/>
        <end position="1088"/>
    </location>
</feature>
<sequence length="1112" mass="128500">MSSRYRLPAYHVALSPDGQNVVTFNTVTSELKICHLKDLKNVKTITYQGFSTVDTMNPRLCWSIAISNTINVGTHSDMLIGVSCFDRTDTLTKKFPKRRIRHHKTRSMSLFLEEGYANVRVSPYTWILSTWNQDRVKTSVDDIGGVIRFLTYESSSNVDVVIIHVFGISKTTIEGNYVDKDDHYKTDIKPAENFLFPMIIASEIGCAEGANPNLQLFHRSVEKNYFMAENYKFDLLEMYSLKTGELYKAFHIREETTEQLSANGNAIFEISKNDVLLAYCRGTNSVSIYMMENTLEIASKPFPSLYRINSIDFVHDDEKLLLIGEEEKIKDDGSTELVVVILIWDLFSESDDSVEIIRDTQNIVHAGKNHSTKFIDHYHRFSSASGFIVGICEENGDVFSIVDHPELEGVFNPSVLPKLVTLTLQNIQEVSTPLAQIYHYIYTQDGRFSDAKQEPKNVIIISNAEPWIRFKQHPRISVYLNNDKTLQVIMGLTTIQVWRRNDYSKYKRRLEYIWTSAHGERFEVQRLLIGNGEFLVELLLPEVKQTFEIHWPHKCSTLRDACNALEYLNTQQGEPITPKKKQIYRDLVRQTKNILKRIIKTRPDVWGMMDARYEIMQTLIRGQCVSLIRTILFKEDDKSPHGISSRLSKHLHFPRLYAWPLEPKESDLQIAINYSGDRHKDKIIVGYLLNYYSDNAMTNAGWMFTVTKALPELYDHDMEIKIDTSLISRSDLFEGRFKPVHSLYIKPGLLRRPETKIRDRKSQMIQDITKFFSYENVIEEVEELEGVLKEKKTGLFDVEKRDSLMSTTTNVRVVPLPVYPPDVIKDHTKTPLLRRILKLLTWPREYTLTEDAHCSPFLRVICRDNSAVLFNNPAIAAVIDYKYVLLRDPNQINLVPSGSSYSILNASDTNSETNNLFPEIAVSQSIDVNSVTDNYFSHFWKSVESVFFWINGRWDQLDQWDFIPLDILAIRKIFILNAFEEAQSSGEDAVLRHRADLIADFETLDKPLGMTREDRRYIYYIGKSSYRDNWLEKAENYQSTHHVFLDEEINEEASDEEDSDDDSQKENVSGKIETSLKVEAETKSGIDDLQERVQGMEDKIEEVLKLLKKSDS</sequence>
<dbReference type="OrthoDB" id="2433234at2759"/>
<comment type="caution">
    <text evidence="2">The sequence shown here is derived from an EMBL/GenBank/DDBJ whole genome shotgun (WGS) entry which is preliminary data.</text>
</comment>